<feature type="transmembrane region" description="Helical" evidence="13">
    <location>
        <begin position="319"/>
        <end position="339"/>
    </location>
</feature>
<dbReference type="AlphaFoldDB" id="A0A2L0D3N7"/>
<comment type="subcellular location">
    <subcellularLocation>
        <location evidence="2">Cell membrane</location>
        <topology evidence="2">Multi-pass membrane protein</topology>
    </subcellularLocation>
</comment>
<keyword evidence="8 13" id="KW-0812">Transmembrane</keyword>
<reference evidence="14 15" key="1">
    <citation type="submission" date="2017-12" db="EMBL/GenBank/DDBJ databases">
        <authorList>
            <person name="Hurst M.R.H."/>
        </authorList>
    </citation>
    <scope>NUCLEOTIDE SEQUENCE [LARGE SCALE GENOMIC DNA]</scope>
    <source>
        <strain evidence="14 15">TH11417</strain>
    </source>
</reference>
<feature type="transmembrane region" description="Helical" evidence="13">
    <location>
        <begin position="133"/>
        <end position="150"/>
    </location>
</feature>
<dbReference type="GO" id="GO:0006811">
    <property type="term" value="P:monoatomic ion transport"/>
    <property type="evidence" value="ECO:0007669"/>
    <property type="project" value="UniProtKB-KW"/>
</dbReference>
<keyword evidence="7" id="KW-1003">Cell membrane</keyword>
<feature type="transmembrane region" description="Helical" evidence="13">
    <location>
        <begin position="94"/>
        <end position="113"/>
    </location>
</feature>
<keyword evidence="15" id="KW-1185">Reference proteome</keyword>
<dbReference type="InterPro" id="IPR050222">
    <property type="entry name" value="MATE_MdtK"/>
</dbReference>
<dbReference type="RefSeq" id="WP_104967575.1">
    <property type="nucleotide sequence ID" value="NZ_CP025536.1"/>
</dbReference>
<feature type="transmembrane region" description="Helical" evidence="13">
    <location>
        <begin position="162"/>
        <end position="182"/>
    </location>
</feature>
<evidence type="ECO:0000256" key="10">
    <source>
        <dbReference type="ARBA" id="ARBA00023065"/>
    </source>
</evidence>
<dbReference type="PIRSF" id="PIRSF006603">
    <property type="entry name" value="DinF"/>
    <property type="match status" value="1"/>
</dbReference>
<protein>
    <recommendedName>
        <fullName evidence="4">Probable multidrug resistance protein NorM</fullName>
    </recommendedName>
    <alternativeName>
        <fullName evidence="12">Multidrug-efflux transporter</fullName>
    </alternativeName>
</protein>
<dbReference type="GO" id="GO:0015297">
    <property type="term" value="F:antiporter activity"/>
    <property type="evidence" value="ECO:0007669"/>
    <property type="project" value="UniProtKB-KW"/>
</dbReference>
<accession>A0A2L0D3N7</accession>
<feature type="transmembrane region" description="Helical" evidence="13">
    <location>
        <begin position="387"/>
        <end position="406"/>
    </location>
</feature>
<feature type="transmembrane region" description="Helical" evidence="13">
    <location>
        <begin position="12"/>
        <end position="34"/>
    </location>
</feature>
<dbReference type="Pfam" id="PF01554">
    <property type="entry name" value="MatE"/>
    <property type="match status" value="2"/>
</dbReference>
<keyword evidence="10" id="KW-0406">Ion transport</keyword>
<name>A0A2L0D3N7_9STRE</name>
<dbReference type="GO" id="GO:0042910">
    <property type="term" value="F:xenobiotic transmembrane transporter activity"/>
    <property type="evidence" value="ECO:0007669"/>
    <property type="project" value="InterPro"/>
</dbReference>
<proteinExistence type="inferred from homology"/>
<dbReference type="OrthoDB" id="9780160at2"/>
<keyword evidence="11 13" id="KW-0472">Membrane</keyword>
<evidence type="ECO:0000256" key="1">
    <source>
        <dbReference type="ARBA" id="ARBA00003408"/>
    </source>
</evidence>
<dbReference type="GeneID" id="98392966"/>
<dbReference type="PANTHER" id="PTHR43298">
    <property type="entry name" value="MULTIDRUG RESISTANCE PROTEIN NORM-RELATED"/>
    <property type="match status" value="1"/>
</dbReference>
<evidence type="ECO:0000256" key="7">
    <source>
        <dbReference type="ARBA" id="ARBA00022475"/>
    </source>
</evidence>
<gene>
    <name evidence="14" type="ORF">C0J00_03445</name>
</gene>
<evidence type="ECO:0000256" key="11">
    <source>
        <dbReference type="ARBA" id="ARBA00023136"/>
    </source>
</evidence>
<keyword evidence="9 13" id="KW-1133">Transmembrane helix</keyword>
<dbReference type="KEGG" id="splr:C0J00_03445"/>
<evidence type="ECO:0000256" key="13">
    <source>
        <dbReference type="SAM" id="Phobius"/>
    </source>
</evidence>
<evidence type="ECO:0000313" key="14">
    <source>
        <dbReference type="EMBL" id="AUW96240.1"/>
    </source>
</evidence>
<evidence type="ECO:0000256" key="2">
    <source>
        <dbReference type="ARBA" id="ARBA00004651"/>
    </source>
</evidence>
<keyword evidence="6" id="KW-0050">Antiport</keyword>
<evidence type="ECO:0000256" key="8">
    <source>
        <dbReference type="ARBA" id="ARBA00022692"/>
    </source>
</evidence>
<dbReference type="CDD" id="cd13131">
    <property type="entry name" value="MATE_NorM_like"/>
    <property type="match status" value="1"/>
</dbReference>
<evidence type="ECO:0000313" key="15">
    <source>
        <dbReference type="Proteomes" id="UP000238956"/>
    </source>
</evidence>
<feature type="transmembrane region" description="Helical" evidence="13">
    <location>
        <begin position="202"/>
        <end position="221"/>
    </location>
</feature>
<evidence type="ECO:0000256" key="6">
    <source>
        <dbReference type="ARBA" id="ARBA00022449"/>
    </source>
</evidence>
<evidence type="ECO:0000256" key="5">
    <source>
        <dbReference type="ARBA" id="ARBA00022448"/>
    </source>
</evidence>
<dbReference type="EMBL" id="CP025536">
    <property type="protein sequence ID" value="AUW96240.1"/>
    <property type="molecule type" value="Genomic_DNA"/>
</dbReference>
<feature type="transmembrane region" description="Helical" evidence="13">
    <location>
        <begin position="418"/>
        <end position="436"/>
    </location>
</feature>
<dbReference type="Proteomes" id="UP000238956">
    <property type="component" value="Chromosome"/>
</dbReference>
<dbReference type="InterPro" id="IPR002528">
    <property type="entry name" value="MATE_fam"/>
</dbReference>
<reference evidence="14 15" key="2">
    <citation type="submission" date="2018-02" db="EMBL/GenBank/DDBJ databases">
        <title>Whole genome sequencing analysis of Streptococcus pluranimalium isolated from cattle infected mastitis in China.</title>
        <authorList>
            <person name="Zhang J.-R."/>
            <person name="Hu G.-Z."/>
        </authorList>
    </citation>
    <scope>NUCLEOTIDE SEQUENCE [LARGE SCALE GENOMIC DNA]</scope>
    <source>
        <strain evidence="14 15">TH11417</strain>
    </source>
</reference>
<evidence type="ECO:0000256" key="12">
    <source>
        <dbReference type="ARBA" id="ARBA00031636"/>
    </source>
</evidence>
<dbReference type="GO" id="GO:0005886">
    <property type="term" value="C:plasma membrane"/>
    <property type="evidence" value="ECO:0007669"/>
    <property type="project" value="UniProtKB-SubCell"/>
</dbReference>
<sequence length="455" mass="50692">MYQTENLKEKLNLFLKLFFPILIYQFANFSATFIDTMMTGKYSTIDLAGVSMAGSLWNPFFTLLTGIVSALVPIIGQHLGKGNRHKIKDDFHQFIYIGLMLSAVLWILVRFGAIPALAYFNLESSVVTIGQEYLSWMSVGILPFLLFSVCRSFFDSLGLTKVSMYLMLLLLPFNSFFNYILIYGKLGLPEMGGAGAGLGTALAYWLLLLVVIAVMLVHPTIKSFQVWQWTAPNRKLLKQGFLLGLPIGLQIFAEVAIFATVGLFMAKFSTEIISAHQSAMNFTTLLYAFPLSISITMPIAISFEIGAGDDKAARDFAKIGRLTAMLFAIVTLTFLYFFRAQVAYLYGSGDTFIQLTTEFLIYAFFFQLADAFAAPIQGILRGYKDTTYPFVIGVSAYWAIALPVGWGLDLMTTLGPKAYWIGLIAGLFSCGILLRLRMAHIEKRYKTGNPLERVV</sequence>
<dbReference type="InterPro" id="IPR048279">
    <property type="entry name" value="MdtK-like"/>
</dbReference>
<evidence type="ECO:0000256" key="4">
    <source>
        <dbReference type="ARBA" id="ARBA00020268"/>
    </source>
</evidence>
<feature type="transmembrane region" description="Helical" evidence="13">
    <location>
        <begin position="359"/>
        <end position="380"/>
    </location>
</feature>
<dbReference type="NCBIfam" id="TIGR00797">
    <property type="entry name" value="matE"/>
    <property type="match status" value="1"/>
</dbReference>
<feature type="transmembrane region" description="Helical" evidence="13">
    <location>
        <begin position="285"/>
        <end position="307"/>
    </location>
</feature>
<evidence type="ECO:0000256" key="3">
    <source>
        <dbReference type="ARBA" id="ARBA00010199"/>
    </source>
</evidence>
<evidence type="ECO:0000256" key="9">
    <source>
        <dbReference type="ARBA" id="ARBA00022989"/>
    </source>
</evidence>
<comment type="function">
    <text evidence="1">Multidrug efflux pump.</text>
</comment>
<comment type="similarity">
    <text evidence="3">Belongs to the multi antimicrobial extrusion (MATE) (TC 2.A.66.1) family.</text>
</comment>
<keyword evidence="5" id="KW-0813">Transport</keyword>
<dbReference type="PANTHER" id="PTHR43298:SF2">
    <property type="entry name" value="FMN_FAD EXPORTER YEEO-RELATED"/>
    <property type="match status" value="1"/>
</dbReference>
<feature type="transmembrane region" description="Helical" evidence="13">
    <location>
        <begin position="54"/>
        <end position="74"/>
    </location>
</feature>
<organism evidence="14 15">
    <name type="scientific">Streptococcus pluranimalium</name>
    <dbReference type="NCBI Taxonomy" id="82348"/>
    <lineage>
        <taxon>Bacteria</taxon>
        <taxon>Bacillati</taxon>
        <taxon>Bacillota</taxon>
        <taxon>Bacilli</taxon>
        <taxon>Lactobacillales</taxon>
        <taxon>Streptococcaceae</taxon>
        <taxon>Streptococcus</taxon>
    </lineage>
</organism>
<feature type="transmembrane region" description="Helical" evidence="13">
    <location>
        <begin position="241"/>
        <end position="265"/>
    </location>
</feature>